<evidence type="ECO:0000256" key="9">
    <source>
        <dbReference type="ARBA" id="ARBA00023077"/>
    </source>
</evidence>
<keyword evidence="4" id="KW-0410">Iron transport</keyword>
<dbReference type="Pfam" id="PF00593">
    <property type="entry name" value="TonB_dep_Rec_b-barrel"/>
    <property type="match status" value="1"/>
</dbReference>
<evidence type="ECO:0000256" key="2">
    <source>
        <dbReference type="ARBA" id="ARBA00022448"/>
    </source>
</evidence>
<evidence type="ECO:0000256" key="7">
    <source>
        <dbReference type="ARBA" id="ARBA00023004"/>
    </source>
</evidence>
<dbReference type="PANTHER" id="PTHR32552:SF89">
    <property type="entry name" value="CATECHOLATE SIDEROPHORE RECEPTOR FIU"/>
    <property type="match status" value="1"/>
</dbReference>
<evidence type="ECO:0000256" key="1">
    <source>
        <dbReference type="ARBA" id="ARBA00004571"/>
    </source>
</evidence>
<dbReference type="Gene3D" id="2.40.170.20">
    <property type="entry name" value="TonB-dependent receptor, beta-barrel domain"/>
    <property type="match status" value="1"/>
</dbReference>
<evidence type="ECO:0000256" key="14">
    <source>
        <dbReference type="RuleBase" id="RU003357"/>
    </source>
</evidence>
<evidence type="ECO:0000259" key="17">
    <source>
        <dbReference type="Pfam" id="PF07715"/>
    </source>
</evidence>
<keyword evidence="8" id="KW-0406">Ion transport</keyword>
<dbReference type="InterPro" id="IPR010917">
    <property type="entry name" value="TonB_rcpt_CS"/>
</dbReference>
<keyword evidence="10 12" id="KW-0472">Membrane</keyword>
<keyword evidence="2 12" id="KW-0813">Transport</keyword>
<accession>A0A450T806</accession>
<evidence type="ECO:0000259" key="16">
    <source>
        <dbReference type="Pfam" id="PF00593"/>
    </source>
</evidence>
<name>A0A450T806_9GAMM</name>
<evidence type="ECO:0000256" key="12">
    <source>
        <dbReference type="PROSITE-ProRule" id="PRU01360"/>
    </source>
</evidence>
<keyword evidence="9 14" id="KW-0798">TonB box</keyword>
<evidence type="ECO:0000256" key="5">
    <source>
        <dbReference type="ARBA" id="ARBA00022692"/>
    </source>
</evidence>
<evidence type="ECO:0000256" key="8">
    <source>
        <dbReference type="ARBA" id="ARBA00023065"/>
    </source>
</evidence>
<reference evidence="18" key="1">
    <citation type="submission" date="2019-02" db="EMBL/GenBank/DDBJ databases">
        <authorList>
            <person name="Gruber-Vodicka R. H."/>
            <person name="Seah K. B. B."/>
        </authorList>
    </citation>
    <scope>NUCLEOTIDE SEQUENCE</scope>
    <source>
        <strain evidence="18">BECK_DK47</strain>
    </source>
</reference>
<feature type="chain" id="PRO_5019071377" evidence="15">
    <location>
        <begin position="28"/>
        <end position="710"/>
    </location>
</feature>
<keyword evidence="6 15" id="KW-0732">Signal</keyword>
<dbReference type="InterPro" id="IPR036942">
    <property type="entry name" value="Beta-barrel_TonB_sf"/>
</dbReference>
<evidence type="ECO:0000313" key="18">
    <source>
        <dbReference type="EMBL" id="VFJ62766.1"/>
    </source>
</evidence>
<keyword evidence="3 12" id="KW-1134">Transmembrane beta strand</keyword>
<dbReference type="EMBL" id="CAADEX010000116">
    <property type="protein sequence ID" value="VFJ62766.1"/>
    <property type="molecule type" value="Genomic_DNA"/>
</dbReference>
<organism evidence="18">
    <name type="scientific">Candidatus Kentrum sp. DK</name>
    <dbReference type="NCBI Taxonomy" id="2126562"/>
    <lineage>
        <taxon>Bacteria</taxon>
        <taxon>Pseudomonadati</taxon>
        <taxon>Pseudomonadota</taxon>
        <taxon>Gammaproteobacteria</taxon>
        <taxon>Candidatus Kentrum</taxon>
    </lineage>
</organism>
<evidence type="ECO:0000256" key="4">
    <source>
        <dbReference type="ARBA" id="ARBA00022496"/>
    </source>
</evidence>
<protein>
    <submittedName>
        <fullName evidence="18">Iron complex outermembrane recepter protein</fullName>
    </submittedName>
</protein>
<dbReference type="AlphaFoldDB" id="A0A450T806"/>
<dbReference type="GO" id="GO:0009279">
    <property type="term" value="C:cell outer membrane"/>
    <property type="evidence" value="ECO:0007669"/>
    <property type="project" value="UniProtKB-SubCell"/>
</dbReference>
<keyword evidence="7" id="KW-0408">Iron</keyword>
<comment type="subcellular location">
    <subcellularLocation>
        <location evidence="1 12">Cell outer membrane</location>
        <topology evidence="1 12">Multi-pass membrane protein</topology>
    </subcellularLocation>
</comment>
<dbReference type="Pfam" id="PF07715">
    <property type="entry name" value="Plug"/>
    <property type="match status" value="1"/>
</dbReference>
<gene>
    <name evidence="18" type="ORF">BECKDK2373B_GA0170837_11163</name>
</gene>
<dbReference type="PROSITE" id="PS52016">
    <property type="entry name" value="TONB_DEPENDENT_REC_3"/>
    <property type="match status" value="1"/>
</dbReference>
<dbReference type="InterPro" id="IPR000531">
    <property type="entry name" value="Beta-barrel_TonB"/>
</dbReference>
<feature type="domain" description="TonB-dependent receptor-like beta-barrel" evidence="16">
    <location>
        <begin position="278"/>
        <end position="675"/>
    </location>
</feature>
<dbReference type="SUPFAM" id="SSF56935">
    <property type="entry name" value="Porins"/>
    <property type="match status" value="1"/>
</dbReference>
<keyword evidence="5 12" id="KW-0812">Transmembrane</keyword>
<dbReference type="GO" id="GO:0015344">
    <property type="term" value="F:siderophore uptake transmembrane transporter activity"/>
    <property type="evidence" value="ECO:0007669"/>
    <property type="project" value="TreeGrafter"/>
</dbReference>
<evidence type="ECO:0000256" key="6">
    <source>
        <dbReference type="ARBA" id="ARBA00022729"/>
    </source>
</evidence>
<evidence type="ECO:0000256" key="11">
    <source>
        <dbReference type="ARBA" id="ARBA00023237"/>
    </source>
</evidence>
<dbReference type="CDD" id="cd01347">
    <property type="entry name" value="ligand_gated_channel"/>
    <property type="match status" value="1"/>
</dbReference>
<keyword evidence="11 12" id="KW-0998">Cell outer membrane</keyword>
<dbReference type="InterPro" id="IPR012910">
    <property type="entry name" value="Plug_dom"/>
</dbReference>
<evidence type="ECO:0000256" key="15">
    <source>
        <dbReference type="SAM" id="SignalP"/>
    </source>
</evidence>
<dbReference type="Gene3D" id="2.170.130.10">
    <property type="entry name" value="TonB-dependent receptor, plug domain"/>
    <property type="match status" value="1"/>
</dbReference>
<comment type="similarity">
    <text evidence="12 14">Belongs to the TonB-dependent receptor family.</text>
</comment>
<evidence type="ECO:0000256" key="13">
    <source>
        <dbReference type="PROSITE-ProRule" id="PRU10144"/>
    </source>
</evidence>
<evidence type="ECO:0000256" key="3">
    <source>
        <dbReference type="ARBA" id="ARBA00022452"/>
    </source>
</evidence>
<sequence length="710" mass="78625">MVPYARKLIATLALLLATSTGAPLAMAQIPEEGATDLDAVVVSATRRERASKSVPTAVASMGAEQLEKRRMNSISDALQDIPGVLTYSKNGLSSTKLIIRGAGLKARYGLREVMVLRDGIPLTEPDSFTRLDTIDGQDIERLEVTKGPGNLYASGSAGGTVHVITKSVFDQDRGRMKLGLNDDGGKDAHLRVGRELGESQAFSLTVSHREFPNRWRMRNDQSSDHVSFKHGLWFGDDNLLETEIGYAGIDMQLQREMNEAQWQDFKRSGEQTGVDSPFKHTGRYSKNFFFNTKAEIDTGGYTLTPKLYYSQYHHVHPVTGFINDNSDHPPSMIGADVAVEKDHRLAGLDAQAVFGIAGRINEARDAKKYTYADVATPGGRITSTLSDRKGDLAKITSTRGTLLGVFGSEHIKMSDRLSLDITARVDDVKLTIDEDERIAYDYSAGNYGAGAGVSHYEHNMTLNSASIGASYAITPEINAFVSIARGDQIPADSELNDNPDLNKASNRNVEIGLKGRGRHWYFDTSLYRIEGTDEVIQLRQPNNESQYVNAGKTTKQGFEFSGGYEPSERWTLGGAFGWNDYTYKEFQEEVRSGGSVSNIDRGGNRLPLIPRHQANAFVEYTHPNGFSAQLKVRRDGAYYLDNANSEKWEDNKTLADLNLRYRKDRHQLDFTVNNLTDARHALEVSKDTGGDKSYVAGAPRSFLVNYSYRF</sequence>
<evidence type="ECO:0000256" key="10">
    <source>
        <dbReference type="ARBA" id="ARBA00023136"/>
    </source>
</evidence>
<feature type="signal peptide" evidence="15">
    <location>
        <begin position="1"/>
        <end position="27"/>
    </location>
</feature>
<feature type="short sequence motif" description="TonB C-terminal box" evidence="13">
    <location>
        <begin position="693"/>
        <end position="710"/>
    </location>
</feature>
<dbReference type="PANTHER" id="PTHR32552">
    <property type="entry name" value="FERRICHROME IRON RECEPTOR-RELATED"/>
    <property type="match status" value="1"/>
</dbReference>
<feature type="domain" description="TonB-dependent receptor plug" evidence="17">
    <location>
        <begin position="52"/>
        <end position="160"/>
    </location>
</feature>
<dbReference type="PROSITE" id="PS01156">
    <property type="entry name" value="TONB_DEPENDENT_REC_2"/>
    <property type="match status" value="1"/>
</dbReference>
<proteinExistence type="inferred from homology"/>
<dbReference type="InterPro" id="IPR039426">
    <property type="entry name" value="TonB-dep_rcpt-like"/>
</dbReference>
<dbReference type="InterPro" id="IPR037066">
    <property type="entry name" value="Plug_dom_sf"/>
</dbReference>